<dbReference type="InterPro" id="IPR019734">
    <property type="entry name" value="TPR_rpt"/>
</dbReference>
<evidence type="ECO:0000313" key="2">
    <source>
        <dbReference type="Proteomes" id="UP000032247"/>
    </source>
</evidence>
<comment type="caution">
    <text evidence="1">The sequence shown here is derived from an EMBL/GenBank/DDBJ whole genome shotgun (WGS) entry which is preliminary data.</text>
</comment>
<name>A0A0D1I6Z9_BACIU</name>
<protein>
    <submittedName>
        <fullName evidence="1">Response regulator aspartate phosphatase</fullName>
    </submittedName>
</protein>
<accession>A0A0D1I6Z9</accession>
<reference evidence="1 2" key="1">
    <citation type="submission" date="2014-12" db="EMBL/GenBank/DDBJ databases">
        <title>Comparative genome analysis of Bacillus coagulans HM-08, Clostridium butyricum HM-68, Bacillus subtilis HM-66 and Bacillus licheniformis BL-09.</title>
        <authorList>
            <person name="Zhang H."/>
        </authorList>
    </citation>
    <scope>NUCLEOTIDE SEQUENCE [LARGE SCALE GENOMIC DNA]</scope>
    <source>
        <strain evidence="1 2">HM-66</strain>
    </source>
</reference>
<dbReference type="Proteomes" id="UP000032247">
    <property type="component" value="Unassembled WGS sequence"/>
</dbReference>
<dbReference type="Gene3D" id="1.25.40.10">
    <property type="entry name" value="Tetratricopeptide repeat domain"/>
    <property type="match status" value="1"/>
</dbReference>
<organism evidence="1 2">
    <name type="scientific">Bacillus subtilis</name>
    <dbReference type="NCBI Taxonomy" id="1423"/>
    <lineage>
        <taxon>Bacteria</taxon>
        <taxon>Bacillati</taxon>
        <taxon>Bacillota</taxon>
        <taxon>Bacilli</taxon>
        <taxon>Bacillales</taxon>
        <taxon>Bacillaceae</taxon>
        <taxon>Bacillus</taxon>
    </lineage>
</organism>
<dbReference type="Pfam" id="PF13181">
    <property type="entry name" value="TPR_8"/>
    <property type="match status" value="1"/>
</dbReference>
<dbReference type="SUPFAM" id="SSF48452">
    <property type="entry name" value="TPR-like"/>
    <property type="match status" value="1"/>
</dbReference>
<evidence type="ECO:0000313" key="1">
    <source>
        <dbReference type="EMBL" id="KIU04573.1"/>
    </source>
</evidence>
<dbReference type="EMBL" id="JXBC01000014">
    <property type="protein sequence ID" value="KIU04573.1"/>
    <property type="molecule type" value="Genomic_DNA"/>
</dbReference>
<gene>
    <name evidence="1" type="ORF">SC09_contig8orf00250</name>
</gene>
<proteinExistence type="predicted"/>
<dbReference type="PATRIC" id="fig|1423.173.peg.5040"/>
<sequence length="366" mass="43199">MTTIAFEEVGQAINDWYKVIKQHDFSKAAAMREEIENKLPNMAENQTVLLYFNLIDSRYKLMTENYNESGELLDEVKAKALEVSTDDMIHYYFYFFSGMYEFHQKRYSKAIMFYKIAEERLKKIPDEIEKAEFHYYLCKAYYKIRQNVFSMTHAKIAHDTFKAHETYKEKAINCELMLGNNKLDLLLYEEAQKHFENVQHLAKENGLPLTESFALFNLGVCFERQKMFIESSNCFKQALSIPEHLGSFVAVRSMYMLSKVLFQLGALDVALSWYEKALKKATDEGEQEYLAKLKLVYALYTEQNDREVRKNIDILEEMELWTETADLLMEIAEYYESKADFEKAAYYFKHGHFAKNKIIKVSEELL</sequence>
<dbReference type="SMART" id="SM00028">
    <property type="entry name" value="TPR"/>
    <property type="match status" value="5"/>
</dbReference>
<dbReference type="Pfam" id="PF18801">
    <property type="entry name" value="RapH_N"/>
    <property type="match status" value="1"/>
</dbReference>
<dbReference type="InterPro" id="IPR011990">
    <property type="entry name" value="TPR-like_helical_dom_sf"/>
</dbReference>
<dbReference type="AlphaFoldDB" id="A0A0D1I6Z9"/>